<feature type="region of interest" description="Disordered" evidence="1">
    <location>
        <begin position="264"/>
        <end position="290"/>
    </location>
</feature>
<evidence type="ECO:0000313" key="7">
    <source>
        <dbReference type="Proteomes" id="UP000215374"/>
    </source>
</evidence>
<name>A0A076NKS8_9CORY</name>
<dbReference type="eggNOG" id="COG0699">
    <property type="taxonomic scope" value="Bacteria"/>
</dbReference>
<feature type="transmembrane region" description="Helical" evidence="2">
    <location>
        <begin position="428"/>
        <end position="451"/>
    </location>
</feature>
<dbReference type="KEGG" id="cii:CIMIT_01915"/>
<feature type="compositionally biased region" description="Basic and acidic residues" evidence="1">
    <location>
        <begin position="274"/>
        <end position="290"/>
    </location>
</feature>
<dbReference type="PANTHER" id="PTHR42698">
    <property type="entry name" value="GTPASE ERA"/>
    <property type="match status" value="1"/>
</dbReference>
<dbReference type="Proteomes" id="UP000215374">
    <property type="component" value="Chromosome 1"/>
</dbReference>
<dbReference type="HOGENOM" id="CLU_016609_2_1_11"/>
<protein>
    <submittedName>
        <fullName evidence="5">ABC transport system, ATP-binding protein</fullName>
    </submittedName>
    <submittedName>
        <fullName evidence="4">ABC transporter</fullName>
    </submittedName>
</protein>
<reference evidence="5 7" key="2">
    <citation type="submission" date="2017-06" db="EMBL/GenBank/DDBJ databases">
        <authorList>
            <consortium name="Pathogen Informatics"/>
        </authorList>
    </citation>
    <scope>NUCLEOTIDE SEQUENCE [LARGE SCALE GENOMIC DNA]</scope>
    <source>
        <strain evidence="5 7">NCTC13015</strain>
    </source>
</reference>
<dbReference type="InterPro" id="IPR006073">
    <property type="entry name" value="GTP-bd"/>
</dbReference>
<dbReference type="GO" id="GO:0019843">
    <property type="term" value="F:rRNA binding"/>
    <property type="evidence" value="ECO:0007669"/>
    <property type="project" value="TreeGrafter"/>
</dbReference>
<dbReference type="Proteomes" id="UP000028780">
    <property type="component" value="Chromosome"/>
</dbReference>
<keyword evidence="2" id="KW-0812">Transmembrane</keyword>
<organism evidence="4 6">
    <name type="scientific">Corynebacterium imitans</name>
    <dbReference type="NCBI Taxonomy" id="156978"/>
    <lineage>
        <taxon>Bacteria</taxon>
        <taxon>Bacillati</taxon>
        <taxon>Actinomycetota</taxon>
        <taxon>Actinomycetes</taxon>
        <taxon>Mycobacteriales</taxon>
        <taxon>Corynebacteriaceae</taxon>
        <taxon>Corynebacterium</taxon>
    </lineage>
</organism>
<accession>A0A076NKS8</accession>
<keyword evidence="5" id="KW-0067">ATP-binding</keyword>
<sequence length="541" mass="57849">MALLSAKPTLGERLTALEEAAEIGRGYLSPAQRERLEKVARAGAERRALSAEHTVVGFFGATGSGKTSLFNAIVGEDLGKAAARRPTTSSPLAAIWEPAGSEELLDWLGVEDRRARPGEFAPDAGPLILLDLPDFDSVEAANRAIAERLAGQVDVLVWVSDPEKYADSVIHEQFIRPHAGHAAVTLAVLNKSDLLAPGDVDTVSASFKGLLLDDGLSNAHVVPTSTRTGAGVDDLRAAITRVARARTAQSARIEADIQSATADLLPPATGKQLAKQEKKTRPDKQAKRDMDATLAEAAGADRLANNAAAAYRKRLRERTGWLLTSWITRFRPDPLKRMGVREQSDEVGVHRSSMPELDAASKAVANRGVRDYAEAISAGLPEQWAAAVTDRAGQASEQVPEALDRAVARTRVPAQPSKAWSLLTIVQWLALVAALIGVLWYLLVAFVPGMLTPLLGTDLVPDVEGWPIPTLLIMAGLLTGLIIGLISAVFGGMLGSGVRRRTKAALRREIAIASEETVVAPLSEVREDYARFAQRLAFARG</sequence>
<evidence type="ECO:0000256" key="1">
    <source>
        <dbReference type="SAM" id="MobiDB-lite"/>
    </source>
</evidence>
<dbReference type="GO" id="GO:0043024">
    <property type="term" value="F:ribosomal small subunit binding"/>
    <property type="evidence" value="ECO:0007669"/>
    <property type="project" value="TreeGrafter"/>
</dbReference>
<dbReference type="EMBL" id="CP009211">
    <property type="protein sequence ID" value="AIJ32826.1"/>
    <property type="molecule type" value="Genomic_DNA"/>
</dbReference>
<proteinExistence type="predicted"/>
<dbReference type="GO" id="GO:0005829">
    <property type="term" value="C:cytosol"/>
    <property type="evidence" value="ECO:0007669"/>
    <property type="project" value="TreeGrafter"/>
</dbReference>
<dbReference type="InterPro" id="IPR005662">
    <property type="entry name" value="GTPase_Era-like"/>
</dbReference>
<keyword evidence="5" id="KW-0547">Nucleotide-binding</keyword>
<dbReference type="RefSeq" id="WP_038588364.1">
    <property type="nucleotide sequence ID" value="NZ_CP009211.1"/>
</dbReference>
<keyword evidence="2" id="KW-0472">Membrane</keyword>
<evidence type="ECO:0000256" key="2">
    <source>
        <dbReference type="SAM" id="Phobius"/>
    </source>
</evidence>
<evidence type="ECO:0000313" key="4">
    <source>
        <dbReference type="EMBL" id="AIJ32826.1"/>
    </source>
</evidence>
<reference evidence="4 6" key="1">
    <citation type="submission" date="2014-08" db="EMBL/GenBank/DDBJ databases">
        <title>Complete genome sequence of Corynebacterium imitans DSM 44264, isolated from a five-month-old boy with suspected pharyngeal diphtheria.</title>
        <authorList>
            <person name="Mollmann S."/>
            <person name="Albersmeier A."/>
            <person name="Ruckert C."/>
            <person name="Tauch A."/>
        </authorList>
    </citation>
    <scope>NUCLEOTIDE SEQUENCE [LARGE SCALE GENOMIC DNA]</scope>
    <source>
        <strain evidence="4 6">DSM 44264</strain>
    </source>
</reference>
<dbReference type="InterPro" id="IPR027417">
    <property type="entry name" value="P-loop_NTPase"/>
</dbReference>
<dbReference type="AlphaFoldDB" id="A0A076NKS8"/>
<dbReference type="Gene3D" id="3.40.50.300">
    <property type="entry name" value="P-loop containing nucleotide triphosphate hydrolases"/>
    <property type="match status" value="1"/>
</dbReference>
<evidence type="ECO:0000313" key="5">
    <source>
        <dbReference type="EMBL" id="SNV58607.1"/>
    </source>
</evidence>
<feature type="transmembrane region" description="Helical" evidence="2">
    <location>
        <begin position="471"/>
        <end position="498"/>
    </location>
</feature>
<dbReference type="GO" id="GO:0005525">
    <property type="term" value="F:GTP binding"/>
    <property type="evidence" value="ECO:0007669"/>
    <property type="project" value="InterPro"/>
</dbReference>
<keyword evidence="6" id="KW-1185">Reference proteome</keyword>
<dbReference type="GO" id="GO:0000028">
    <property type="term" value="P:ribosomal small subunit assembly"/>
    <property type="evidence" value="ECO:0007669"/>
    <property type="project" value="TreeGrafter"/>
</dbReference>
<dbReference type="EMBL" id="LT906467">
    <property type="protein sequence ID" value="SNV58607.1"/>
    <property type="molecule type" value="Genomic_DNA"/>
</dbReference>
<dbReference type="SUPFAM" id="SSF52540">
    <property type="entry name" value="P-loop containing nucleoside triphosphate hydrolases"/>
    <property type="match status" value="1"/>
</dbReference>
<dbReference type="STRING" id="156978.CIMIT_01915"/>
<evidence type="ECO:0000313" key="6">
    <source>
        <dbReference type="Proteomes" id="UP000028780"/>
    </source>
</evidence>
<feature type="domain" description="G" evidence="3">
    <location>
        <begin position="56"/>
        <end position="172"/>
    </location>
</feature>
<evidence type="ECO:0000259" key="3">
    <source>
        <dbReference type="Pfam" id="PF01926"/>
    </source>
</evidence>
<keyword evidence="2" id="KW-1133">Transmembrane helix</keyword>
<gene>
    <name evidence="4" type="ORF">CIMIT_01915</name>
    <name evidence="5" type="ORF">SAMEA4535761_00449</name>
</gene>
<dbReference type="GO" id="GO:0005524">
    <property type="term" value="F:ATP binding"/>
    <property type="evidence" value="ECO:0007669"/>
    <property type="project" value="UniProtKB-KW"/>
</dbReference>
<dbReference type="PANTHER" id="PTHR42698:SF1">
    <property type="entry name" value="GTPASE ERA, MITOCHONDRIAL"/>
    <property type="match status" value="1"/>
</dbReference>
<dbReference type="Pfam" id="PF01926">
    <property type="entry name" value="MMR_HSR1"/>
    <property type="match status" value="1"/>
</dbReference>